<dbReference type="PANTHER" id="PTHR43244:SF1">
    <property type="entry name" value="5,10-METHYLENETETRAHYDROMETHANOPTERIN REDUCTASE"/>
    <property type="match status" value="1"/>
</dbReference>
<dbReference type="AlphaFoldDB" id="A0A6J7JMJ4"/>
<dbReference type="EMBL" id="CAFBMK010000264">
    <property type="protein sequence ID" value="CAB4943312.1"/>
    <property type="molecule type" value="Genomic_DNA"/>
</dbReference>
<dbReference type="InterPro" id="IPR036661">
    <property type="entry name" value="Luciferase-like_sf"/>
</dbReference>
<name>A0A6J7JMJ4_9ZZZZ</name>
<keyword evidence="1" id="KW-0560">Oxidoreductase</keyword>
<accession>A0A6J7JMJ4</accession>
<dbReference type="InterPro" id="IPR011251">
    <property type="entry name" value="Luciferase-like_dom"/>
</dbReference>
<dbReference type="SUPFAM" id="SSF51679">
    <property type="entry name" value="Bacterial luciferase-like"/>
    <property type="match status" value="1"/>
</dbReference>
<sequence length="337" mass="36009">MSHPNAEDPMSSTEYWFAGSTEEFTPPQLVEQAKAAEAAGFDALGVSDHFAPWFPGGQGSQAWVTLAAIGAATTLPLATGVTPVVHHYHPGVVAQAFAALASLYPGRVTLGVGSGESVNESPLGLDWPDVPEQQRRFDTGLEAINRLWAGETVTMDAGWFALKEAKLWTLPENPPRMIVSAFGPKAARIAAERGQGLWTLGDPEQAPAVIDAYKAACSDLGKEPGTIVLQSGISWAATQEEVQRGARKWKPTQLPELYTEDISGQADMQGLADRKMTDEEFAHEGFIASADLDEHVERIREIEAIGADAICLQLIGSADPMGTIEAYGRTVLPTLCG</sequence>
<organism evidence="3">
    <name type="scientific">freshwater metagenome</name>
    <dbReference type="NCBI Taxonomy" id="449393"/>
    <lineage>
        <taxon>unclassified sequences</taxon>
        <taxon>metagenomes</taxon>
        <taxon>ecological metagenomes</taxon>
    </lineage>
</organism>
<reference evidence="3" key="1">
    <citation type="submission" date="2020-05" db="EMBL/GenBank/DDBJ databases">
        <authorList>
            <person name="Chiriac C."/>
            <person name="Salcher M."/>
            <person name="Ghai R."/>
            <person name="Kavagutti S V."/>
        </authorList>
    </citation>
    <scope>NUCLEOTIDE SEQUENCE</scope>
</reference>
<evidence type="ECO:0000313" key="3">
    <source>
        <dbReference type="EMBL" id="CAB4943312.1"/>
    </source>
</evidence>
<dbReference type="InterPro" id="IPR050564">
    <property type="entry name" value="F420-G6PD/mer"/>
</dbReference>
<dbReference type="Gene3D" id="3.20.20.30">
    <property type="entry name" value="Luciferase-like domain"/>
    <property type="match status" value="1"/>
</dbReference>
<dbReference type="Pfam" id="PF00296">
    <property type="entry name" value="Bac_luciferase"/>
    <property type="match status" value="1"/>
</dbReference>
<evidence type="ECO:0000256" key="1">
    <source>
        <dbReference type="ARBA" id="ARBA00023002"/>
    </source>
</evidence>
<protein>
    <submittedName>
        <fullName evidence="3">Unannotated protein</fullName>
    </submittedName>
</protein>
<feature type="domain" description="Luciferase-like" evidence="2">
    <location>
        <begin position="18"/>
        <end position="308"/>
    </location>
</feature>
<dbReference type="PANTHER" id="PTHR43244">
    <property type="match status" value="1"/>
</dbReference>
<evidence type="ECO:0000259" key="2">
    <source>
        <dbReference type="Pfam" id="PF00296"/>
    </source>
</evidence>
<dbReference type="CDD" id="cd01097">
    <property type="entry name" value="Tetrahydromethanopterin_reductase"/>
    <property type="match status" value="1"/>
</dbReference>
<gene>
    <name evidence="3" type="ORF">UFOPK3564_03079</name>
</gene>
<proteinExistence type="predicted"/>
<dbReference type="GO" id="GO:0016705">
    <property type="term" value="F:oxidoreductase activity, acting on paired donors, with incorporation or reduction of molecular oxygen"/>
    <property type="evidence" value="ECO:0007669"/>
    <property type="project" value="InterPro"/>
</dbReference>